<name>A0ABN9QWZ9_9DINO</name>
<accession>A0ABN9QWZ9</accession>
<dbReference type="InterPro" id="IPR044880">
    <property type="entry name" value="NCX_ion-bd_dom_sf"/>
</dbReference>
<dbReference type="SMART" id="SM00237">
    <property type="entry name" value="Calx_beta"/>
    <property type="match status" value="2"/>
</dbReference>
<dbReference type="PANTHER" id="PTHR11878">
    <property type="entry name" value="SODIUM/CALCIUM EXCHANGER"/>
    <property type="match status" value="1"/>
</dbReference>
<dbReference type="InterPro" id="IPR004836">
    <property type="entry name" value="Na_Ca_Ex"/>
</dbReference>
<dbReference type="EMBL" id="CAUYUJ010004758">
    <property type="protein sequence ID" value="CAK0810869.1"/>
    <property type="molecule type" value="Genomic_DNA"/>
</dbReference>
<feature type="domain" description="Calx-beta" evidence="20">
    <location>
        <begin position="592"/>
        <end position="691"/>
    </location>
</feature>
<dbReference type="SUPFAM" id="SSF141072">
    <property type="entry name" value="CalX-like"/>
    <property type="match status" value="2"/>
</dbReference>
<reference evidence="21" key="1">
    <citation type="submission" date="2023-10" db="EMBL/GenBank/DDBJ databases">
        <authorList>
            <person name="Chen Y."/>
            <person name="Shah S."/>
            <person name="Dougan E. K."/>
            <person name="Thang M."/>
            <person name="Chan C."/>
        </authorList>
    </citation>
    <scope>NUCLEOTIDE SEQUENCE [LARGE SCALE GENOMIC DNA]</scope>
</reference>
<feature type="transmembrane region" description="Helical" evidence="19">
    <location>
        <begin position="332"/>
        <end position="356"/>
    </location>
</feature>
<evidence type="ECO:0000256" key="6">
    <source>
        <dbReference type="ARBA" id="ARBA00022723"/>
    </source>
</evidence>
<evidence type="ECO:0000256" key="18">
    <source>
        <dbReference type="SAM" id="MobiDB-lite"/>
    </source>
</evidence>
<evidence type="ECO:0000256" key="17">
    <source>
        <dbReference type="ARBA" id="ARBA00033667"/>
    </source>
</evidence>
<evidence type="ECO:0000256" key="8">
    <source>
        <dbReference type="ARBA" id="ARBA00022737"/>
    </source>
</evidence>
<evidence type="ECO:0000256" key="16">
    <source>
        <dbReference type="ARBA" id="ARBA00023201"/>
    </source>
</evidence>
<evidence type="ECO:0000256" key="13">
    <source>
        <dbReference type="ARBA" id="ARBA00023065"/>
    </source>
</evidence>
<evidence type="ECO:0000256" key="3">
    <source>
        <dbReference type="ARBA" id="ARBA00022448"/>
    </source>
</evidence>
<dbReference type="Pfam" id="PF01699">
    <property type="entry name" value="Na_Ca_ex"/>
    <property type="match status" value="2"/>
</dbReference>
<keyword evidence="15" id="KW-0325">Glycoprotein</keyword>
<gene>
    <name evidence="21" type="ORF">PCOR1329_LOCUS15664</name>
</gene>
<evidence type="ECO:0000256" key="15">
    <source>
        <dbReference type="ARBA" id="ARBA00023180"/>
    </source>
</evidence>
<organism evidence="21 22">
    <name type="scientific">Prorocentrum cordatum</name>
    <dbReference type="NCBI Taxonomy" id="2364126"/>
    <lineage>
        <taxon>Eukaryota</taxon>
        <taxon>Sar</taxon>
        <taxon>Alveolata</taxon>
        <taxon>Dinophyceae</taxon>
        <taxon>Prorocentrales</taxon>
        <taxon>Prorocentraceae</taxon>
        <taxon>Prorocentrum</taxon>
    </lineage>
</organism>
<feature type="domain" description="Calx-beta" evidence="20">
    <location>
        <begin position="731"/>
        <end position="832"/>
    </location>
</feature>
<keyword evidence="12" id="KW-0915">Sodium</keyword>
<dbReference type="Proteomes" id="UP001189429">
    <property type="component" value="Unassembled WGS sequence"/>
</dbReference>
<feature type="transmembrane region" description="Helical" evidence="19">
    <location>
        <begin position="286"/>
        <end position="311"/>
    </location>
</feature>
<dbReference type="Pfam" id="PF03160">
    <property type="entry name" value="Calx-beta"/>
    <property type="match status" value="2"/>
</dbReference>
<dbReference type="PANTHER" id="PTHR11878:SF65">
    <property type="entry name" value="NA_CA-EXCHANGE PROTEIN, ISOFORM G"/>
    <property type="match status" value="1"/>
</dbReference>
<keyword evidence="3" id="KW-0813">Transport</keyword>
<sequence length="1122" mass="121293">RRPRAAEGAAHGGPSAALRSACRKSEPCPRRSTAQGASDLQVGGGGRAARRCGGDFAQCPEGPLPGCPGGAPAWELPGRPAPQVSYALVTGARYTKQKGGRPWAQLRTWLSDTPGGSWAYFSDEADAQLPAWEVPGTSGGWRPSAGGLRTTPTGRAVQEAADPLQQALAAGPPTAGAGAGAPSDTAWWESFIARGPGVPVALRAGAGPPPLDGGSGAADRARALAILCLCGPGKDAKRWLYALSVSFPVRTMKEDASCTGRICDPGGEGTFLPMSYEHDWPKGVRIALYGAGLLWLFAGVAIISDIFMAAIETITSKKKQAINPATGQMHTVFIWNDTVANLTLMAIGSSCPEILLSVIELLSRDFLSGDLGPSTIVGSAAFNMFCISAVCVSALPHNHVRKIEDTGVFFVTATFSVFAYLWLLFVVSVSSPNEVTILEGVTTLLLLPVLVGLAFAADKGYLALFFHTLLPRQRPRQVGVTDLSKEELAALQMEVRQVHSGLEISDEQMARLICSRAENMTKTRATYRVEATRNMFSGHRVSRVRESGMYDASTTSSKSWSSRDMRSMRSVIPLGEEEPPYMETFSAKSLRSSGSIAESTSLAKVEFVAGHYAVLESVDKLDVAVVRRGCLQAALQVHYKSRDGTASAGEDYIPVEGVLEFGPGDTRKQIRVQIVDDKAYEVDEYFFLELSSPMLLINRDRFTGSGSQLLETQKAEPEELTEARLGVNSTCKITIIDDDEVGMLYFESDTVSVTEGTEDVHLTVKVFRKSGSCGDVSCRYFTEQDSAVQGLDYVHVEGELELKNSQVSADIELTILPRGRYERQEKFRLYLTDPKGGVTFDPNTDGGETQNILTIMIRPDEVEKEMLEKVISHLVNMDNMRIGYSNYRDQFVNALLVNGGDGMAVTHWTDWLVHIVIVPWKLLFALVPPSDYCDGWLCFLVALGMIALVTALINDIASLLGCVLDMPDAITAITFVALGTSLPDTFASRTAAVQDPTADASIGNVTGSNSVNVFLGLGLTWTIGAIYWRGTGRSPAWREQYQDFTEGRGKFVVIGGNLGFSVIVFCICAVCCLTILYGRRRVYGGELGGPKNVQLLTSAMLVSLWLVYVGFSVWKIMENYPC</sequence>
<evidence type="ECO:0000256" key="9">
    <source>
        <dbReference type="ARBA" id="ARBA00022837"/>
    </source>
</evidence>
<keyword evidence="9" id="KW-0106">Calcium</keyword>
<keyword evidence="11 19" id="KW-1133">Transmembrane helix</keyword>
<comment type="caution">
    <text evidence="21">The sequence shown here is derived from an EMBL/GenBank/DDBJ whole genome shotgun (WGS) entry which is preliminary data.</text>
</comment>
<evidence type="ECO:0000256" key="5">
    <source>
        <dbReference type="ARBA" id="ARBA00022692"/>
    </source>
</evidence>
<evidence type="ECO:0000256" key="14">
    <source>
        <dbReference type="ARBA" id="ARBA00023136"/>
    </source>
</evidence>
<evidence type="ECO:0000259" key="20">
    <source>
        <dbReference type="SMART" id="SM00237"/>
    </source>
</evidence>
<dbReference type="Gene3D" id="1.20.1420.30">
    <property type="entry name" value="NCX, central ion-binding region"/>
    <property type="match status" value="2"/>
</dbReference>
<evidence type="ECO:0000256" key="1">
    <source>
        <dbReference type="ARBA" id="ARBA00004651"/>
    </source>
</evidence>
<evidence type="ECO:0000313" key="22">
    <source>
        <dbReference type="Proteomes" id="UP001189429"/>
    </source>
</evidence>
<feature type="transmembrane region" description="Helical" evidence="19">
    <location>
        <begin position="1096"/>
        <end position="1117"/>
    </location>
</feature>
<keyword evidence="7" id="KW-0732">Signal</keyword>
<evidence type="ECO:0000313" key="21">
    <source>
        <dbReference type="EMBL" id="CAK0810869.1"/>
    </source>
</evidence>
<feature type="transmembrane region" description="Helical" evidence="19">
    <location>
        <begin position="936"/>
        <end position="957"/>
    </location>
</feature>
<feature type="transmembrane region" description="Helical" evidence="19">
    <location>
        <begin position="1011"/>
        <end position="1030"/>
    </location>
</feature>
<keyword evidence="16" id="KW-0739">Sodium transport</keyword>
<evidence type="ECO:0000256" key="12">
    <source>
        <dbReference type="ARBA" id="ARBA00023053"/>
    </source>
</evidence>
<feature type="transmembrane region" description="Helical" evidence="19">
    <location>
        <begin position="376"/>
        <end position="395"/>
    </location>
</feature>
<evidence type="ECO:0000256" key="4">
    <source>
        <dbReference type="ARBA" id="ARBA00022475"/>
    </source>
</evidence>
<comment type="catalytic activity">
    <reaction evidence="17">
        <text>Ca(2+)(in) + 3 Na(+)(out) = Ca(2+)(out) + 3 Na(+)(in)</text>
        <dbReference type="Rhea" id="RHEA:69955"/>
        <dbReference type="ChEBI" id="CHEBI:29101"/>
        <dbReference type="ChEBI" id="CHEBI:29108"/>
    </reaction>
</comment>
<keyword evidence="14 19" id="KW-0472">Membrane</keyword>
<comment type="similarity">
    <text evidence="2">Belongs to the Ca(2+):cation antiporter (CaCA) (TC 2.A.19) family. SLC8 subfamily.</text>
</comment>
<dbReference type="InterPro" id="IPR004837">
    <property type="entry name" value="NaCa_Exmemb"/>
</dbReference>
<feature type="region of interest" description="Disordered" evidence="18">
    <location>
        <begin position="1"/>
        <end position="49"/>
    </location>
</feature>
<dbReference type="InterPro" id="IPR003644">
    <property type="entry name" value="Calx_beta"/>
</dbReference>
<comment type="subcellular location">
    <subcellularLocation>
        <location evidence="1">Cell membrane</location>
        <topology evidence="1">Multi-pass membrane protein</topology>
    </subcellularLocation>
</comment>
<feature type="transmembrane region" description="Helical" evidence="19">
    <location>
        <begin position="1051"/>
        <end position="1076"/>
    </location>
</feature>
<evidence type="ECO:0000256" key="7">
    <source>
        <dbReference type="ARBA" id="ARBA00022729"/>
    </source>
</evidence>
<proteinExistence type="inferred from homology"/>
<dbReference type="PRINTS" id="PR01259">
    <property type="entry name" value="NACAEXCHNGR"/>
</dbReference>
<dbReference type="Gene3D" id="2.60.40.2030">
    <property type="match status" value="2"/>
</dbReference>
<feature type="non-terminal residue" evidence="21">
    <location>
        <position position="1"/>
    </location>
</feature>
<keyword evidence="10" id="KW-0112">Calmodulin-binding</keyword>
<keyword evidence="5 19" id="KW-0812">Transmembrane</keyword>
<protein>
    <recommendedName>
        <fullName evidence="20">Calx-beta domain-containing protein</fullName>
    </recommendedName>
</protein>
<keyword evidence="4" id="KW-1003">Cell membrane</keyword>
<keyword evidence="8" id="KW-0677">Repeat</keyword>
<evidence type="ECO:0000256" key="19">
    <source>
        <dbReference type="SAM" id="Phobius"/>
    </source>
</evidence>
<dbReference type="InterPro" id="IPR038081">
    <property type="entry name" value="CalX-like_sf"/>
</dbReference>
<keyword evidence="13" id="KW-0406">Ion transport</keyword>
<keyword evidence="6" id="KW-0479">Metal-binding</keyword>
<feature type="transmembrane region" description="Helical" evidence="19">
    <location>
        <begin position="445"/>
        <end position="466"/>
    </location>
</feature>
<feature type="transmembrane region" description="Helical" evidence="19">
    <location>
        <begin position="407"/>
        <end position="425"/>
    </location>
</feature>
<keyword evidence="22" id="KW-1185">Reference proteome</keyword>
<evidence type="ECO:0000256" key="11">
    <source>
        <dbReference type="ARBA" id="ARBA00022989"/>
    </source>
</evidence>
<dbReference type="InterPro" id="IPR051171">
    <property type="entry name" value="CaCA"/>
</dbReference>
<evidence type="ECO:0000256" key="2">
    <source>
        <dbReference type="ARBA" id="ARBA00007489"/>
    </source>
</evidence>
<evidence type="ECO:0000256" key="10">
    <source>
        <dbReference type="ARBA" id="ARBA00022860"/>
    </source>
</evidence>